<accession>A0A1G7W7Q8</accession>
<dbReference type="Pfam" id="PF17829">
    <property type="entry name" value="GH115_C"/>
    <property type="match status" value="1"/>
</dbReference>
<reference evidence="5" key="1">
    <citation type="submission" date="2016-10" db="EMBL/GenBank/DDBJ databases">
        <authorList>
            <person name="Varghese N."/>
            <person name="Submissions S."/>
        </authorList>
    </citation>
    <scope>NUCLEOTIDE SEQUENCE [LARGE SCALE GENOMIC DNA]</scope>
    <source>
        <strain evidence="5">BP1-148</strain>
    </source>
</reference>
<dbReference type="Gene3D" id="2.60.120.1620">
    <property type="match status" value="1"/>
</dbReference>
<dbReference type="InterPro" id="IPR029018">
    <property type="entry name" value="Hex-like_dom2"/>
</dbReference>
<gene>
    <name evidence="4" type="ORF">SAMN04487901_10788</name>
</gene>
<feature type="domain" description="Alpha glucuronidase N-terminal" evidence="2">
    <location>
        <begin position="41"/>
        <end position="137"/>
    </location>
</feature>
<evidence type="ECO:0000313" key="5">
    <source>
        <dbReference type="Proteomes" id="UP000198779"/>
    </source>
</evidence>
<dbReference type="InterPro" id="IPR041437">
    <property type="entry name" value="GH115_C"/>
</dbReference>
<dbReference type="PANTHER" id="PTHR37842:SF2">
    <property type="entry name" value="GYLCOSYL HYDROLASE 115 C-TERMINAL DOMAIN-CONTAINING PROTEIN"/>
    <property type="match status" value="1"/>
</dbReference>
<dbReference type="InterPro" id="IPR005154">
    <property type="entry name" value="Glyco_hydro_67_aGlcAse_N"/>
</dbReference>
<protein>
    <submittedName>
        <fullName evidence="4">Glycosyl hydrolase family 67 N-terminus</fullName>
    </submittedName>
</protein>
<keyword evidence="1 4" id="KW-0378">Hydrolase</keyword>
<dbReference type="Pfam" id="PF03648">
    <property type="entry name" value="Glyco_hydro_67N"/>
    <property type="match status" value="1"/>
</dbReference>
<sequence length="850" mass="98005">MQQITKTMKKFLFLILMMLPIMAMGADIFRIKNATIKYDKQETLQVKRAIGDLQADAERVTGCRPTLSTKNVRGPQIIVGTYGKSPLIQKLIKQGVIKEADLKGKWESYVLTVTNEKEPRLVIAGSDTRGTIYGIYDISERMGVSPWYWWADVPVCKNPDVAIQISGDYFASGEPAVKYRGIFINDEDWGLKPWASNHFEKELGDIGPRTYAKVCELLLRLRANMLAPAMHSCTGAFYSHPESKVVCDSFGIIITTSHCEPLLLNNAAKSEWDSNRDGEWNYKTNRETIYKKWDDRLGEAAKYENIYTVAMRGVHDEGIRGNLPMSERVPLIEQVIRDQRELLEKHSVSRFARDIPQIFVPYKETMDIYENGLKVPDDITLVWVDDNYGYMKRVANPEEQKRSGRSGVYYHLSYLGAPHDYLWLNTTPPVLMYEELRKAYDNGADRYWLLNVGDIKPMELGMQTFFDMAWDINAFDFEKVYQHQAEFLARTFGHHTSQLSVLSSQLQIILDDYYRLAWSRKPEFMGWEYQWDDKAHTGLKPTEFSFEHYDEAQRRLADYQRISDEVERISSELRAESLEFATAFFELLQFPVQAACQMNRKFLMAQLNQLLAEKGRFSEANWAARQMEEAYDSINALNRRYNKQLNGKWDGMMALSTSFTNTCQFYQKPEVKRFEGAGEKAVLLTPLRGRSAIDCKVIDLQNCQHASEGTRIVHGLGYDGKVVQFGDPSKESEDGALEDIFYWFKSPNCDSVDIIVYTVPFWPLYKGKQNRVGVSVDDSPVQVFENKFKEYDRTWKDQVMRNGAVCRLRFAVNKNHPYHELRLAGDPGQMIQRVIIDWGGLRPSYIGPTI</sequence>
<dbReference type="Gene3D" id="1.20.58.2150">
    <property type="match status" value="1"/>
</dbReference>
<dbReference type="Pfam" id="PF15979">
    <property type="entry name" value="Glyco_hydro_115"/>
    <property type="match status" value="1"/>
</dbReference>
<dbReference type="STRING" id="645274.SAMN04487901_10788"/>
<dbReference type="Gene3D" id="3.20.20.520">
    <property type="entry name" value="Glycosyl hydrolase family 115"/>
    <property type="match status" value="1"/>
</dbReference>
<dbReference type="GO" id="GO:0045493">
    <property type="term" value="P:xylan catabolic process"/>
    <property type="evidence" value="ECO:0007669"/>
    <property type="project" value="InterPro"/>
</dbReference>
<dbReference type="GO" id="GO:0046559">
    <property type="term" value="F:alpha-glucuronidase activity"/>
    <property type="evidence" value="ECO:0007669"/>
    <property type="project" value="InterPro"/>
</dbReference>
<dbReference type="PANTHER" id="PTHR37842">
    <property type="match status" value="1"/>
</dbReference>
<feature type="domain" description="Gylcosyl hydrolase 115 C-terminal" evidence="3">
    <location>
        <begin position="734"/>
        <end position="849"/>
    </location>
</feature>
<dbReference type="Gene3D" id="3.30.379.10">
    <property type="entry name" value="Chitobiase/beta-hexosaminidase domain 2-like"/>
    <property type="match status" value="1"/>
</dbReference>
<proteinExistence type="predicted"/>
<evidence type="ECO:0000256" key="1">
    <source>
        <dbReference type="ARBA" id="ARBA00022801"/>
    </source>
</evidence>
<dbReference type="SUPFAM" id="SSF55545">
    <property type="entry name" value="beta-N-acetylhexosaminidase-like domain"/>
    <property type="match status" value="1"/>
</dbReference>
<dbReference type="EMBL" id="FNCQ01000007">
    <property type="protein sequence ID" value="SDG67986.1"/>
    <property type="molecule type" value="Genomic_DNA"/>
</dbReference>
<dbReference type="InterPro" id="IPR031924">
    <property type="entry name" value="GH115"/>
</dbReference>
<organism evidence="4 5">
    <name type="scientific">Prevotella communis</name>
    <dbReference type="NCBI Taxonomy" id="2913614"/>
    <lineage>
        <taxon>Bacteria</taxon>
        <taxon>Pseudomonadati</taxon>
        <taxon>Bacteroidota</taxon>
        <taxon>Bacteroidia</taxon>
        <taxon>Bacteroidales</taxon>
        <taxon>Prevotellaceae</taxon>
        <taxon>Prevotella</taxon>
    </lineage>
</organism>
<evidence type="ECO:0000313" key="4">
    <source>
        <dbReference type="EMBL" id="SDG67986.1"/>
    </source>
</evidence>
<name>A0A1G7W7Q8_9BACT</name>
<dbReference type="Proteomes" id="UP000198779">
    <property type="component" value="Unassembled WGS sequence"/>
</dbReference>
<dbReference type="InterPro" id="IPR042301">
    <property type="entry name" value="GH115_sf"/>
</dbReference>
<keyword evidence="5" id="KW-1185">Reference proteome</keyword>
<dbReference type="AlphaFoldDB" id="A0A1G7W7Q8"/>
<evidence type="ECO:0000259" key="3">
    <source>
        <dbReference type="Pfam" id="PF17829"/>
    </source>
</evidence>
<evidence type="ECO:0000259" key="2">
    <source>
        <dbReference type="Pfam" id="PF03648"/>
    </source>
</evidence>